<evidence type="ECO:0000256" key="2">
    <source>
        <dbReference type="SAM" id="Phobius"/>
    </source>
</evidence>
<sequence length="317" mass="32560">MVSPHLTIPLAILALAGLVHSDPNAPCYDPKGIRAPGYYPCDPTAYITTCCPQGWTCFSNSLCVVTTHSNAFPNLTLGDVVRGTCTNPLWANEICGDYCLEKDDANAKGDIAACGGNRFCCGHDFDDGTCDCSSDGGAFTVKPGRAQTILGVSDTSFTGSPTYVSPTRDQTVFTAVTTSAKTSTGQSTSGTGSRRTTSSATPSTASPSSRLTTTPPSSTPTGPQQNGTASAPGGGPSTALKIGLGVGIPLAVLAVAGGALWYILWYGRQKREHRGVQVGGSAGEWGTSDDLAENERAESPVLSRPAAAAPGMTQTRV</sequence>
<evidence type="ECO:0008006" key="6">
    <source>
        <dbReference type="Google" id="ProtNLM"/>
    </source>
</evidence>
<feature type="chain" id="PRO_5009644879" description="Mid2 domain-containing protein" evidence="3">
    <location>
        <begin position="22"/>
        <end position="317"/>
    </location>
</feature>
<keyword evidence="5" id="KW-1185">Reference proteome</keyword>
<feature type="compositionally biased region" description="Low complexity" evidence="1">
    <location>
        <begin position="177"/>
        <end position="225"/>
    </location>
</feature>
<feature type="region of interest" description="Disordered" evidence="1">
    <location>
        <begin position="273"/>
        <end position="317"/>
    </location>
</feature>
<evidence type="ECO:0000313" key="5">
    <source>
        <dbReference type="Proteomes" id="UP000182658"/>
    </source>
</evidence>
<reference evidence="4 5" key="1">
    <citation type="submission" date="2016-10" db="EMBL/GenBank/DDBJ databases">
        <title>Draft genome sequence of Coniochaeta ligniaria NRRL30616, a lignocellulolytic fungus for bioabatement of inhibitors in plant biomass hydrolysates.</title>
        <authorList>
            <consortium name="DOE Joint Genome Institute"/>
            <person name="Jimenez D.J."/>
            <person name="Hector R.E."/>
            <person name="Riley R."/>
            <person name="Sun H."/>
            <person name="Grigoriev I.V."/>
            <person name="Van Elsas J.D."/>
            <person name="Nichols N.N."/>
        </authorList>
    </citation>
    <scope>NUCLEOTIDE SEQUENCE [LARGE SCALE GENOMIC DNA]</scope>
    <source>
        <strain evidence="4 5">NRRL 30616</strain>
    </source>
</reference>
<protein>
    <recommendedName>
        <fullName evidence="6">Mid2 domain-containing protein</fullName>
    </recommendedName>
</protein>
<dbReference type="Proteomes" id="UP000182658">
    <property type="component" value="Unassembled WGS sequence"/>
</dbReference>
<name>A0A1J7ICN0_9PEZI</name>
<keyword evidence="2" id="KW-1133">Transmembrane helix</keyword>
<evidence type="ECO:0000313" key="4">
    <source>
        <dbReference type="EMBL" id="OIW25214.1"/>
    </source>
</evidence>
<feature type="region of interest" description="Disordered" evidence="1">
    <location>
        <begin position="177"/>
        <end position="234"/>
    </location>
</feature>
<dbReference type="OrthoDB" id="5215637at2759"/>
<evidence type="ECO:0000256" key="1">
    <source>
        <dbReference type="SAM" id="MobiDB-lite"/>
    </source>
</evidence>
<keyword evidence="2" id="KW-0812">Transmembrane</keyword>
<keyword evidence="2" id="KW-0472">Membrane</keyword>
<evidence type="ECO:0000256" key="3">
    <source>
        <dbReference type="SAM" id="SignalP"/>
    </source>
</evidence>
<dbReference type="AlphaFoldDB" id="A0A1J7ICN0"/>
<organism evidence="4 5">
    <name type="scientific">Coniochaeta ligniaria NRRL 30616</name>
    <dbReference type="NCBI Taxonomy" id="1408157"/>
    <lineage>
        <taxon>Eukaryota</taxon>
        <taxon>Fungi</taxon>
        <taxon>Dikarya</taxon>
        <taxon>Ascomycota</taxon>
        <taxon>Pezizomycotina</taxon>
        <taxon>Sordariomycetes</taxon>
        <taxon>Sordariomycetidae</taxon>
        <taxon>Coniochaetales</taxon>
        <taxon>Coniochaetaceae</taxon>
        <taxon>Coniochaeta</taxon>
    </lineage>
</organism>
<feature type="transmembrane region" description="Helical" evidence="2">
    <location>
        <begin position="242"/>
        <end position="264"/>
    </location>
</feature>
<dbReference type="InParanoid" id="A0A1J7ICN0"/>
<dbReference type="EMBL" id="KV875102">
    <property type="protein sequence ID" value="OIW25214.1"/>
    <property type="molecule type" value="Genomic_DNA"/>
</dbReference>
<accession>A0A1J7ICN0</accession>
<gene>
    <name evidence="4" type="ORF">CONLIGDRAFT_691002</name>
</gene>
<keyword evidence="3" id="KW-0732">Signal</keyword>
<feature type="signal peptide" evidence="3">
    <location>
        <begin position="1"/>
        <end position="21"/>
    </location>
</feature>
<dbReference type="STRING" id="1408157.A0A1J7ICN0"/>
<proteinExistence type="predicted"/>